<gene>
    <name evidence="1" type="ORF">GCM10012284_36160</name>
</gene>
<keyword evidence="2" id="KW-1185">Reference proteome</keyword>
<evidence type="ECO:0000313" key="2">
    <source>
        <dbReference type="Proteomes" id="UP000656042"/>
    </source>
</evidence>
<reference evidence="1" key="2">
    <citation type="submission" date="2020-09" db="EMBL/GenBank/DDBJ databases">
        <authorList>
            <person name="Sun Q."/>
            <person name="Zhou Y."/>
        </authorList>
    </citation>
    <scope>NUCLEOTIDE SEQUENCE</scope>
    <source>
        <strain evidence="1">CGMCC 4.7299</strain>
    </source>
</reference>
<proteinExistence type="predicted"/>
<protein>
    <submittedName>
        <fullName evidence="1">Uncharacterized protein</fullName>
    </submittedName>
</protein>
<reference evidence="1" key="1">
    <citation type="journal article" date="2014" name="Int. J. Syst. Evol. Microbiol.">
        <title>Complete genome sequence of Corynebacterium casei LMG S-19264T (=DSM 44701T), isolated from a smear-ripened cheese.</title>
        <authorList>
            <consortium name="US DOE Joint Genome Institute (JGI-PGF)"/>
            <person name="Walter F."/>
            <person name="Albersmeier A."/>
            <person name="Kalinowski J."/>
            <person name="Ruckert C."/>
        </authorList>
    </citation>
    <scope>NUCLEOTIDE SEQUENCE</scope>
    <source>
        <strain evidence="1">CGMCC 4.7299</strain>
    </source>
</reference>
<dbReference type="Proteomes" id="UP000656042">
    <property type="component" value="Unassembled WGS sequence"/>
</dbReference>
<organism evidence="1 2">
    <name type="scientific">Mangrovihabitans endophyticus</name>
    <dbReference type="NCBI Taxonomy" id="1751298"/>
    <lineage>
        <taxon>Bacteria</taxon>
        <taxon>Bacillati</taxon>
        <taxon>Actinomycetota</taxon>
        <taxon>Actinomycetes</taxon>
        <taxon>Micromonosporales</taxon>
        <taxon>Micromonosporaceae</taxon>
        <taxon>Mangrovihabitans</taxon>
    </lineage>
</organism>
<sequence length="181" mass="20227">MRDNGPMEGCEQYSHATDPSRYAVLHDAADQLLDELTDRFMVERREAKKPLAEGPLVRTVRLIPRSPAAAPLSIAFTEFPSLMMRFGRWYDLSLPQCGCDACDEDPVELIGEMRTQIEALAEGGLWERVHRSVGGSVAQARLIGEEFEASQEIVLSLAESRAARREGFAAAVQWAPWVRRP</sequence>
<dbReference type="InterPro" id="IPR045773">
    <property type="entry name" value="DUF6226"/>
</dbReference>
<accession>A0A8J3C019</accession>
<name>A0A8J3C019_9ACTN</name>
<comment type="caution">
    <text evidence="1">The sequence shown here is derived from an EMBL/GenBank/DDBJ whole genome shotgun (WGS) entry which is preliminary data.</text>
</comment>
<evidence type="ECO:0000313" key="1">
    <source>
        <dbReference type="EMBL" id="GGK98674.1"/>
    </source>
</evidence>
<dbReference type="EMBL" id="BMMX01000015">
    <property type="protein sequence ID" value="GGK98674.1"/>
    <property type="molecule type" value="Genomic_DNA"/>
</dbReference>
<dbReference type="AlphaFoldDB" id="A0A8J3C019"/>
<dbReference type="Pfam" id="PF19736">
    <property type="entry name" value="DUF6226"/>
    <property type="match status" value="1"/>
</dbReference>